<dbReference type="Proteomes" id="UP000183832">
    <property type="component" value="Unassembled WGS sequence"/>
</dbReference>
<organism evidence="1 2">
    <name type="scientific">Clunio marinus</name>
    <dbReference type="NCBI Taxonomy" id="568069"/>
    <lineage>
        <taxon>Eukaryota</taxon>
        <taxon>Metazoa</taxon>
        <taxon>Ecdysozoa</taxon>
        <taxon>Arthropoda</taxon>
        <taxon>Hexapoda</taxon>
        <taxon>Insecta</taxon>
        <taxon>Pterygota</taxon>
        <taxon>Neoptera</taxon>
        <taxon>Endopterygota</taxon>
        <taxon>Diptera</taxon>
        <taxon>Nematocera</taxon>
        <taxon>Chironomoidea</taxon>
        <taxon>Chironomidae</taxon>
        <taxon>Clunio</taxon>
    </lineage>
</organism>
<gene>
    <name evidence="1" type="ORF">CLUMA_CG008242</name>
</gene>
<sequence>MNCESLLLIIAEAIFGIFNVEYTLDLKGKGKGRDVGRLVGVGSEGSVGIYIITKFTEDIDVEHKIGDGNTNKVEEETTRMNRKPLKQGKRNQLENELLFFD</sequence>
<keyword evidence="2" id="KW-1185">Reference proteome</keyword>
<protein>
    <submittedName>
        <fullName evidence="1">CLUMA_CG008242, isoform A</fullName>
    </submittedName>
</protein>
<proteinExistence type="predicted"/>
<accession>A0A1J1I714</accession>
<reference evidence="1 2" key="1">
    <citation type="submission" date="2015-04" db="EMBL/GenBank/DDBJ databases">
        <authorList>
            <person name="Syromyatnikov M.Y."/>
            <person name="Popov V.N."/>
        </authorList>
    </citation>
    <scope>NUCLEOTIDE SEQUENCE [LARGE SCALE GENOMIC DNA]</scope>
</reference>
<dbReference type="EMBL" id="CVRI01000040">
    <property type="protein sequence ID" value="CRK94742.1"/>
    <property type="molecule type" value="Genomic_DNA"/>
</dbReference>
<evidence type="ECO:0000313" key="2">
    <source>
        <dbReference type="Proteomes" id="UP000183832"/>
    </source>
</evidence>
<name>A0A1J1I714_9DIPT</name>
<dbReference type="AlphaFoldDB" id="A0A1J1I714"/>
<evidence type="ECO:0000313" key="1">
    <source>
        <dbReference type="EMBL" id="CRK94742.1"/>
    </source>
</evidence>